<reference evidence="2" key="1">
    <citation type="submission" date="2020-11" db="EMBL/GenBank/DDBJ databases">
        <title>Nocardia NEAU-351.nov., a novel actinomycete isolated from the cow dung.</title>
        <authorList>
            <person name="Zhang X."/>
        </authorList>
    </citation>
    <scope>NUCLEOTIDE SEQUENCE</scope>
    <source>
        <strain evidence="2">NEAU-351</strain>
    </source>
</reference>
<evidence type="ECO:0000259" key="1">
    <source>
        <dbReference type="PROSITE" id="PS50943"/>
    </source>
</evidence>
<proteinExistence type="predicted"/>
<comment type="caution">
    <text evidence="2">The sequence shown here is derived from an EMBL/GenBank/DDBJ whole genome shotgun (WGS) entry which is preliminary data.</text>
</comment>
<dbReference type="Pfam" id="PF13560">
    <property type="entry name" value="HTH_31"/>
    <property type="match status" value="1"/>
</dbReference>
<feature type="domain" description="HTH cro/C1-type" evidence="1">
    <location>
        <begin position="16"/>
        <end position="71"/>
    </location>
</feature>
<sequence>MGASSTLPRRLLGRELNALREAAGITMDEAKKAISVGKQTIWRMETGQPVRLRLIDVERLCQVYGADDAKIAVLLGLAEEAQSKGWWNAFDDAIPQDFNLFVGLEQSAQRLTSYQPLLVPGLLQTVEYRREVLWSEFPNMDTSEVERRIELSQHRKVRLADTENPIQLSIIADELALCRPIGGPEVMATQIRHLLEFGTLENISIRLVPKSVGMHIGMITNNFVLMEFPPHPRAHLTEPPIVFVQGYTGGLYLEKESEVAIYRDACTRLQRIVLAENDSRTVMTHILKELTR</sequence>
<dbReference type="RefSeq" id="WP_196148109.1">
    <property type="nucleotide sequence ID" value="NZ_JADMLG010000002.1"/>
</dbReference>
<dbReference type="InterPro" id="IPR043917">
    <property type="entry name" value="DUF5753"/>
</dbReference>
<dbReference type="InterPro" id="IPR010982">
    <property type="entry name" value="Lambda_DNA-bd_dom_sf"/>
</dbReference>
<accession>A0A931I8G4</accession>
<keyword evidence="3" id="KW-1185">Reference proteome</keyword>
<dbReference type="CDD" id="cd00093">
    <property type="entry name" value="HTH_XRE"/>
    <property type="match status" value="1"/>
</dbReference>
<dbReference type="Proteomes" id="UP000655751">
    <property type="component" value="Unassembled WGS sequence"/>
</dbReference>
<dbReference type="SUPFAM" id="SSF47413">
    <property type="entry name" value="lambda repressor-like DNA-binding domains"/>
    <property type="match status" value="1"/>
</dbReference>
<dbReference type="AlphaFoldDB" id="A0A931I8G4"/>
<dbReference type="InterPro" id="IPR001387">
    <property type="entry name" value="Cro/C1-type_HTH"/>
</dbReference>
<evidence type="ECO:0000313" key="3">
    <source>
        <dbReference type="Proteomes" id="UP000655751"/>
    </source>
</evidence>
<dbReference type="PROSITE" id="PS50943">
    <property type="entry name" value="HTH_CROC1"/>
    <property type="match status" value="1"/>
</dbReference>
<dbReference type="Gene3D" id="1.10.260.40">
    <property type="entry name" value="lambda repressor-like DNA-binding domains"/>
    <property type="match status" value="1"/>
</dbReference>
<protein>
    <submittedName>
        <fullName evidence="2">Helix-turn-helix domain-containing protein</fullName>
    </submittedName>
</protein>
<dbReference type="EMBL" id="JADMLG010000002">
    <property type="protein sequence ID" value="MBH0775785.1"/>
    <property type="molecule type" value="Genomic_DNA"/>
</dbReference>
<dbReference type="GO" id="GO:0003677">
    <property type="term" value="F:DNA binding"/>
    <property type="evidence" value="ECO:0007669"/>
    <property type="project" value="InterPro"/>
</dbReference>
<name>A0A931I8G4_9NOCA</name>
<organism evidence="2 3">
    <name type="scientific">Nocardia bovistercoris</name>
    <dbReference type="NCBI Taxonomy" id="2785916"/>
    <lineage>
        <taxon>Bacteria</taxon>
        <taxon>Bacillati</taxon>
        <taxon>Actinomycetota</taxon>
        <taxon>Actinomycetes</taxon>
        <taxon>Mycobacteriales</taxon>
        <taxon>Nocardiaceae</taxon>
        <taxon>Nocardia</taxon>
    </lineage>
</organism>
<evidence type="ECO:0000313" key="2">
    <source>
        <dbReference type="EMBL" id="MBH0775785.1"/>
    </source>
</evidence>
<dbReference type="Pfam" id="PF19054">
    <property type="entry name" value="DUF5753"/>
    <property type="match status" value="1"/>
</dbReference>
<gene>
    <name evidence="2" type="ORF">IT779_05735</name>
</gene>